<dbReference type="Pfam" id="PF14870">
    <property type="entry name" value="PSII_BNR"/>
    <property type="match status" value="2"/>
</dbReference>
<dbReference type="GO" id="GO:0009523">
    <property type="term" value="C:photosystem II"/>
    <property type="evidence" value="ECO:0007669"/>
    <property type="project" value="UniProtKB-KW"/>
</dbReference>
<dbReference type="PANTHER" id="PTHR47199:SF2">
    <property type="entry name" value="PHOTOSYSTEM II STABILITY_ASSEMBLY FACTOR HCF136, CHLOROPLASTIC"/>
    <property type="match status" value="1"/>
</dbReference>
<dbReference type="InterPro" id="IPR028203">
    <property type="entry name" value="PSII_CF48-like_dom"/>
</dbReference>
<keyword evidence="5" id="KW-1185">Reference proteome</keyword>
<evidence type="ECO:0000313" key="4">
    <source>
        <dbReference type="EMBL" id="ENO87796.1"/>
    </source>
</evidence>
<dbReference type="EMBL" id="AMXE01000033">
    <property type="protein sequence ID" value="ENO87796.1"/>
    <property type="molecule type" value="Genomic_DNA"/>
</dbReference>
<gene>
    <name evidence="4" type="ORF">C666_10125</name>
</gene>
<dbReference type="PANTHER" id="PTHR47199">
    <property type="entry name" value="PHOTOSYSTEM II STABILITY/ASSEMBLY FACTOR HCF136, CHLOROPLASTIC"/>
    <property type="match status" value="1"/>
</dbReference>
<protein>
    <recommendedName>
        <fullName evidence="3">Photosynthesis system II assembly factor Ycf48/Hcf136-like domain-containing protein</fullName>
    </recommendedName>
</protein>
<evidence type="ECO:0000259" key="3">
    <source>
        <dbReference type="Pfam" id="PF14870"/>
    </source>
</evidence>
<sequence>MRIDGSGITARAGMFAVAGVFAVFSLLAHSEAPKAGKGIDLLEMPALQSPKAAHSLLLGVTTAGSRLVAVGERGIVVLSDDQGQTWTQAQVPVSVTLNAVHFVSPDLGWAAGGDGVILRTDDGGRSWTKRLDGNQANELVLADLKARIGAVETAAARASDEEGGRFQAALETLGFRLEDAEAGAGFGPSRPLLALWFKDERLGFAVGAFGQIFRTDDGGEHWISLAGALENPDSLHLNAIVRLPDGTLAVVGERGMIWFSSDEGASWRANEVGYDGHLYGLIQAEPATLVAFGFAGNVFRSADGGQTWVKVARISEKSIVGAIHQEDLGVLLVARNGSLIRSRDAGKTFSISQQTVGASVASVLPWPFGAERKLVAVGHGGVSMISITDDRSDRK</sequence>
<dbReference type="AlphaFoldDB" id="N6Y0X2"/>
<dbReference type="Gene3D" id="2.130.10.10">
    <property type="entry name" value="YVTN repeat-like/Quinoprotein amine dehydrogenase"/>
    <property type="match status" value="2"/>
</dbReference>
<evidence type="ECO:0000256" key="1">
    <source>
        <dbReference type="ARBA" id="ARBA00022531"/>
    </source>
</evidence>
<dbReference type="STRING" id="1123367.GCA_000621305_01316"/>
<proteinExistence type="predicted"/>
<dbReference type="SUPFAM" id="SSF50939">
    <property type="entry name" value="Sialidases"/>
    <property type="match status" value="1"/>
</dbReference>
<reference evidence="4 5" key="1">
    <citation type="submission" date="2012-09" db="EMBL/GenBank/DDBJ databases">
        <title>Draft Genome Sequences of 6 Strains from Genus Thauera.</title>
        <authorList>
            <person name="Liu B."/>
            <person name="Shapleigh J.P."/>
            <person name="Frostegard A.H."/>
        </authorList>
    </citation>
    <scope>NUCLEOTIDE SEQUENCE [LARGE SCALE GENOMIC DNA]</scope>
    <source>
        <strain evidence="5">47Lol / DSM 12138</strain>
    </source>
</reference>
<dbReference type="eggNOG" id="COG4447">
    <property type="taxonomic scope" value="Bacteria"/>
</dbReference>
<dbReference type="CDD" id="cd15482">
    <property type="entry name" value="Sialidase_non-viral"/>
    <property type="match status" value="1"/>
</dbReference>
<name>N6Y0X2_THAL4</name>
<dbReference type="GO" id="GO:0015979">
    <property type="term" value="P:photosynthesis"/>
    <property type="evidence" value="ECO:0007669"/>
    <property type="project" value="UniProtKB-KW"/>
</dbReference>
<dbReference type="InterPro" id="IPR036278">
    <property type="entry name" value="Sialidase_sf"/>
</dbReference>
<dbReference type="Proteomes" id="UP000013232">
    <property type="component" value="Unassembled WGS sequence"/>
</dbReference>
<dbReference type="RefSeq" id="WP_004338024.1">
    <property type="nucleotide sequence ID" value="NZ_AMXE01000033.1"/>
</dbReference>
<accession>N6Y0X2</accession>
<feature type="domain" description="Photosynthesis system II assembly factor Ycf48/Hcf136-like" evidence="3">
    <location>
        <begin position="193"/>
        <end position="316"/>
    </location>
</feature>
<comment type="caution">
    <text evidence="4">The sequence shown here is derived from an EMBL/GenBank/DDBJ whole genome shotgun (WGS) entry which is preliminary data.</text>
</comment>
<organism evidence="4 5">
    <name type="scientific">Thauera linaloolentis (strain DSM 12138 / JCM 21573 / CCUG 41526 / CIP 105981 / IAM 15112 / NBRC 102519 / 47Lol)</name>
    <dbReference type="NCBI Taxonomy" id="1123367"/>
    <lineage>
        <taxon>Bacteria</taxon>
        <taxon>Pseudomonadati</taxon>
        <taxon>Pseudomonadota</taxon>
        <taxon>Betaproteobacteria</taxon>
        <taxon>Rhodocyclales</taxon>
        <taxon>Zoogloeaceae</taxon>
        <taxon>Thauera</taxon>
    </lineage>
</organism>
<keyword evidence="2" id="KW-0604">Photosystem II</keyword>
<feature type="domain" description="Photosynthesis system II assembly factor Ycf48/Hcf136-like" evidence="3">
    <location>
        <begin position="83"/>
        <end position="135"/>
    </location>
</feature>
<dbReference type="InterPro" id="IPR015943">
    <property type="entry name" value="WD40/YVTN_repeat-like_dom_sf"/>
</dbReference>
<keyword evidence="1" id="KW-0602">Photosynthesis</keyword>
<evidence type="ECO:0000313" key="5">
    <source>
        <dbReference type="Proteomes" id="UP000013232"/>
    </source>
</evidence>
<evidence type="ECO:0000256" key="2">
    <source>
        <dbReference type="ARBA" id="ARBA00023276"/>
    </source>
</evidence>